<accession>A0A0H4A343</accession>
<keyword evidence="2" id="KW-0547">Nucleotide-binding</keyword>
<dbReference type="GO" id="GO:0016887">
    <property type="term" value="F:ATP hydrolysis activity"/>
    <property type="evidence" value="ECO:0007669"/>
    <property type="project" value="TreeGrafter"/>
</dbReference>
<dbReference type="Gene3D" id="3.40.50.300">
    <property type="entry name" value="P-loop containing nucleotide triphosphate hydrolases"/>
    <property type="match status" value="1"/>
</dbReference>
<dbReference type="EMBL" id="KP795701">
    <property type="protein sequence ID" value="AKN40649.1"/>
    <property type="molecule type" value="Genomic_DNA"/>
</dbReference>
<dbReference type="GO" id="GO:0005524">
    <property type="term" value="F:ATP binding"/>
    <property type="evidence" value="ECO:0007669"/>
    <property type="project" value="UniProtKB-KW"/>
</dbReference>
<evidence type="ECO:0000313" key="5">
    <source>
        <dbReference type="EMBL" id="AKN40649.1"/>
    </source>
</evidence>
<dbReference type="Gene3D" id="3.30.450.90">
    <property type="match status" value="1"/>
</dbReference>
<dbReference type="GO" id="GO:0015627">
    <property type="term" value="C:type II protein secretion system complex"/>
    <property type="evidence" value="ECO:0007669"/>
    <property type="project" value="TreeGrafter"/>
</dbReference>
<comment type="similarity">
    <text evidence="1">Belongs to the GSP E family.</text>
</comment>
<reference evidence="5" key="1">
    <citation type="journal article" date="2015" name="MBio">
        <title>Eco-Evolutionary Dynamics of Episomes among Ecologically Cohesive Bacterial Populations.</title>
        <authorList>
            <person name="Xue H."/>
            <person name="Cordero O.X."/>
            <person name="Camas F.M."/>
            <person name="Trimble W."/>
            <person name="Meyer F."/>
            <person name="Guglielmini J."/>
            <person name="Rocha E.P."/>
            <person name="Polz M.F."/>
        </authorList>
    </citation>
    <scope>NUCLEOTIDE SEQUENCE</scope>
    <source>
        <strain evidence="5">FF_307</strain>
    </source>
</reference>
<dbReference type="GO" id="GO:0015628">
    <property type="term" value="P:protein secretion by the type II secretion system"/>
    <property type="evidence" value="ECO:0007669"/>
    <property type="project" value="TreeGrafter"/>
</dbReference>
<evidence type="ECO:0000256" key="2">
    <source>
        <dbReference type="ARBA" id="ARBA00022741"/>
    </source>
</evidence>
<dbReference type="InterPro" id="IPR001482">
    <property type="entry name" value="T2SS/T4SS_dom"/>
</dbReference>
<evidence type="ECO:0000256" key="1">
    <source>
        <dbReference type="ARBA" id="ARBA00006611"/>
    </source>
</evidence>
<feature type="domain" description="Bacterial type II secretion system protein E" evidence="4">
    <location>
        <begin position="206"/>
        <end position="520"/>
    </location>
</feature>
<keyword evidence="3" id="KW-0067">ATP-binding</keyword>
<dbReference type="InterPro" id="IPR027417">
    <property type="entry name" value="P-loop_NTPase"/>
</dbReference>
<sequence length="563" mass="63124">MNESRHDLSLLHDQTLLELCIEDGHTIVDEEGMIWVDCYDSPKHADIRRYVQETESLSGGRFFARAPMVKLTDETRVQTLLDMVRTLLNQETQAALESAYGDKLTQLCQAAVEVKASDIHLEVHRNSTSILLRVDGRRERLKIFAGGESAERLDRAVGQSLAAYIFSLGNSNYSPRLPLNDRFELPCSITKTKLDETGESHRVTIMVEWRVAMMPLSHGIKLVLRCLTPLGEPLTLDNMDLLPAQRDLLESKMQRRSGIIVLTGPMGSGKTSLVYALFDTVDRVARCCHTLEDPIEFEQTGITKTLVEPKRELVDGSGQYLDYTFYALEQLRQDIDITSFGELRSHDTTKEFTRKGETGGLALSTLHANSAIGVPAIFIEQLGIPSSIVSAPGLMQLFTHQKLVRKLCPHCALTLDEAKAVYDHHDEQVAYQTKLTQITTLLPEAHHQVRVKHPAGCKYCRQTGESGRLLVLELIAIEDADREFIKAQDYLGWSRYLQTQGWPDIRRHTLHRIALGQVDIASASEQVDGLMPVSSQSLYQQIGQEMDEQANADQAEVNHVPVS</sequence>
<dbReference type="GO" id="GO:0005886">
    <property type="term" value="C:plasma membrane"/>
    <property type="evidence" value="ECO:0007669"/>
    <property type="project" value="TreeGrafter"/>
</dbReference>
<dbReference type="Pfam" id="PF00437">
    <property type="entry name" value="T2SSE"/>
    <property type="match status" value="1"/>
</dbReference>
<organism evidence="5">
    <name type="scientific">Vibrio sp. FF_307</name>
    <dbReference type="NCBI Taxonomy" id="1652834"/>
    <lineage>
        <taxon>Bacteria</taxon>
        <taxon>Pseudomonadati</taxon>
        <taxon>Pseudomonadota</taxon>
        <taxon>Gammaproteobacteria</taxon>
        <taxon>Vibrionales</taxon>
        <taxon>Vibrionaceae</taxon>
        <taxon>Vibrio</taxon>
    </lineage>
</organism>
<dbReference type="AlphaFoldDB" id="A0A0H4A343"/>
<evidence type="ECO:0000256" key="3">
    <source>
        <dbReference type="ARBA" id="ARBA00022840"/>
    </source>
</evidence>
<proteinExistence type="inferred from homology"/>
<evidence type="ECO:0000259" key="4">
    <source>
        <dbReference type="Pfam" id="PF00437"/>
    </source>
</evidence>
<dbReference type="PANTHER" id="PTHR30258">
    <property type="entry name" value="TYPE II SECRETION SYSTEM PROTEIN GSPE-RELATED"/>
    <property type="match status" value="1"/>
</dbReference>
<protein>
    <submittedName>
        <fullName evidence="5">General secretion pathway protein E</fullName>
    </submittedName>
</protein>
<dbReference type="SUPFAM" id="SSF52540">
    <property type="entry name" value="P-loop containing nucleoside triphosphate hydrolases"/>
    <property type="match status" value="1"/>
</dbReference>
<dbReference type="PANTHER" id="PTHR30258:SF27">
    <property type="entry name" value="BACTERIOPHAGE ADSORPTION PROTEIN B-RELATED"/>
    <property type="match status" value="1"/>
</dbReference>
<name>A0A0H4A343_9VIBR</name>